<evidence type="ECO:0000256" key="1">
    <source>
        <dbReference type="SAM" id="MobiDB-lite"/>
    </source>
</evidence>
<dbReference type="InterPro" id="IPR050267">
    <property type="entry name" value="Anti-sigma-factor_SerPK"/>
</dbReference>
<dbReference type="Proteomes" id="UP001499843">
    <property type="component" value="Unassembled WGS sequence"/>
</dbReference>
<organism evidence="2 3">
    <name type="scientific">Nonomuraea monospora</name>
    <dbReference type="NCBI Taxonomy" id="568818"/>
    <lineage>
        <taxon>Bacteria</taxon>
        <taxon>Bacillati</taxon>
        <taxon>Actinomycetota</taxon>
        <taxon>Actinomycetes</taxon>
        <taxon>Streptosporangiales</taxon>
        <taxon>Streptosporangiaceae</taxon>
        <taxon>Nonomuraea</taxon>
    </lineage>
</organism>
<reference evidence="2 3" key="1">
    <citation type="journal article" date="2019" name="Int. J. Syst. Evol. Microbiol.">
        <title>The Global Catalogue of Microorganisms (GCM) 10K type strain sequencing project: providing services to taxonomists for standard genome sequencing and annotation.</title>
        <authorList>
            <consortium name="The Broad Institute Genomics Platform"/>
            <consortium name="The Broad Institute Genome Sequencing Center for Infectious Disease"/>
            <person name="Wu L."/>
            <person name="Ma J."/>
        </authorList>
    </citation>
    <scope>NUCLEOTIDE SEQUENCE [LARGE SCALE GENOMIC DNA]</scope>
    <source>
        <strain evidence="2 3">JCM 16114</strain>
    </source>
</reference>
<sequence length="286" mass="28416">MDHRTQYLSDEPRHLDARWVDRQLLGEEFPDLAPGLVMSTFGSRPVWGGMAWRQAFAGRADQVAPAQRMVGRLLADTGRGQDAERVTAELATNALRHSCSGHSCAGQARGFFVVELLRGAGVARIVVYDLGGGSVPDFSPAPGSGPGLAGHGRGLAGVAELAVRCGVAGDASTGHAIWAELALPGEEMSAPAPAATAAGDSGAAGAGARGPGGSRAPLPVDRGGVAEEAGRVAAGCGLSWAGGEGAAGEEPGGLADGLPVSAEGPGSGRGEAVGGLDPFAGVGEGW</sequence>
<evidence type="ECO:0000313" key="2">
    <source>
        <dbReference type="EMBL" id="GAA2213310.1"/>
    </source>
</evidence>
<dbReference type="InterPro" id="IPR036890">
    <property type="entry name" value="HATPase_C_sf"/>
</dbReference>
<feature type="compositionally biased region" description="Gly residues" evidence="1">
    <location>
        <begin position="202"/>
        <end position="213"/>
    </location>
</feature>
<evidence type="ECO:0008006" key="4">
    <source>
        <dbReference type="Google" id="ProtNLM"/>
    </source>
</evidence>
<feature type="compositionally biased region" description="Low complexity" evidence="1">
    <location>
        <begin position="190"/>
        <end position="201"/>
    </location>
</feature>
<dbReference type="Gene3D" id="3.30.565.10">
    <property type="entry name" value="Histidine kinase-like ATPase, C-terminal domain"/>
    <property type="match status" value="1"/>
</dbReference>
<feature type="compositionally biased region" description="Gly residues" evidence="1">
    <location>
        <begin position="243"/>
        <end position="255"/>
    </location>
</feature>
<name>A0ABN3CVD9_9ACTN</name>
<proteinExistence type="predicted"/>
<dbReference type="SUPFAM" id="SSF55874">
    <property type="entry name" value="ATPase domain of HSP90 chaperone/DNA topoisomerase II/histidine kinase"/>
    <property type="match status" value="1"/>
</dbReference>
<dbReference type="PANTHER" id="PTHR35526">
    <property type="entry name" value="ANTI-SIGMA-F FACTOR RSBW-RELATED"/>
    <property type="match status" value="1"/>
</dbReference>
<feature type="region of interest" description="Disordered" evidence="1">
    <location>
        <begin position="243"/>
        <end position="286"/>
    </location>
</feature>
<comment type="caution">
    <text evidence="2">The sequence shown here is derived from an EMBL/GenBank/DDBJ whole genome shotgun (WGS) entry which is preliminary data.</text>
</comment>
<dbReference type="RefSeq" id="WP_344488636.1">
    <property type="nucleotide sequence ID" value="NZ_BAAAQX010000032.1"/>
</dbReference>
<protein>
    <recommendedName>
        <fullName evidence="4">Histidine kinase/HSP90-like ATPase domain-containing protein</fullName>
    </recommendedName>
</protein>
<dbReference type="EMBL" id="BAAAQX010000032">
    <property type="protein sequence ID" value="GAA2213310.1"/>
    <property type="molecule type" value="Genomic_DNA"/>
</dbReference>
<dbReference type="CDD" id="cd16936">
    <property type="entry name" value="HATPase_RsbW-like"/>
    <property type="match status" value="1"/>
</dbReference>
<accession>A0ABN3CVD9</accession>
<gene>
    <name evidence="2" type="ORF">GCM10009850_087720</name>
</gene>
<dbReference type="PANTHER" id="PTHR35526:SF3">
    <property type="entry name" value="ANTI-SIGMA-F FACTOR RSBW"/>
    <property type="match status" value="1"/>
</dbReference>
<keyword evidence="3" id="KW-1185">Reference proteome</keyword>
<feature type="region of interest" description="Disordered" evidence="1">
    <location>
        <begin position="190"/>
        <end position="218"/>
    </location>
</feature>
<evidence type="ECO:0000313" key="3">
    <source>
        <dbReference type="Proteomes" id="UP001499843"/>
    </source>
</evidence>